<organism evidence="5 6">
    <name type="scientific">Paenibacillus provencensis</name>
    <dbReference type="NCBI Taxonomy" id="441151"/>
    <lineage>
        <taxon>Bacteria</taxon>
        <taxon>Bacillati</taxon>
        <taxon>Bacillota</taxon>
        <taxon>Bacilli</taxon>
        <taxon>Bacillales</taxon>
        <taxon>Paenibacillaceae</taxon>
        <taxon>Paenibacillus</taxon>
    </lineage>
</organism>
<proteinExistence type="predicted"/>
<dbReference type="Pfam" id="PF03990">
    <property type="entry name" value="DUF348"/>
    <property type="match status" value="1"/>
</dbReference>
<dbReference type="CDD" id="cd14667">
    <property type="entry name" value="3D_containing_proteins"/>
    <property type="match status" value="1"/>
</dbReference>
<evidence type="ECO:0000256" key="1">
    <source>
        <dbReference type="ARBA" id="ARBA00022729"/>
    </source>
</evidence>
<keyword evidence="3" id="KW-0472">Membrane</keyword>
<evidence type="ECO:0000313" key="5">
    <source>
        <dbReference type="EMBL" id="MFD1131728.1"/>
    </source>
</evidence>
<dbReference type="PANTHER" id="PTHR39160:SF4">
    <property type="entry name" value="RESUSCITATION-PROMOTING FACTOR RPFB"/>
    <property type="match status" value="1"/>
</dbReference>
<dbReference type="PANTHER" id="PTHR39160">
    <property type="entry name" value="CELL WALL-BINDING PROTEIN YOCH"/>
    <property type="match status" value="1"/>
</dbReference>
<dbReference type="SUPFAM" id="SSF50685">
    <property type="entry name" value="Barwin-like endoglucanases"/>
    <property type="match status" value="1"/>
</dbReference>
<keyword evidence="3" id="KW-0812">Transmembrane</keyword>
<dbReference type="InterPro" id="IPR011098">
    <property type="entry name" value="G5_dom"/>
</dbReference>
<evidence type="ECO:0000256" key="2">
    <source>
        <dbReference type="SAM" id="MobiDB-lite"/>
    </source>
</evidence>
<keyword evidence="3" id="KW-1133">Transmembrane helix</keyword>
<evidence type="ECO:0000259" key="4">
    <source>
        <dbReference type="PROSITE" id="PS51109"/>
    </source>
</evidence>
<feature type="compositionally biased region" description="Polar residues" evidence="2">
    <location>
        <begin position="191"/>
        <end position="209"/>
    </location>
</feature>
<dbReference type="InterPro" id="IPR059180">
    <property type="entry name" value="3D_YorM"/>
</dbReference>
<dbReference type="SMART" id="SM01208">
    <property type="entry name" value="G5"/>
    <property type="match status" value="1"/>
</dbReference>
<feature type="region of interest" description="Disordered" evidence="2">
    <location>
        <begin position="191"/>
        <end position="223"/>
    </location>
</feature>
<evidence type="ECO:0000256" key="3">
    <source>
        <dbReference type="SAM" id="Phobius"/>
    </source>
</evidence>
<feature type="transmembrane region" description="Helical" evidence="3">
    <location>
        <begin position="9"/>
        <end position="29"/>
    </location>
</feature>
<keyword evidence="1" id="KW-0732">Signal</keyword>
<dbReference type="EMBL" id="JBHTKX010000015">
    <property type="protein sequence ID" value="MFD1131728.1"/>
    <property type="molecule type" value="Genomic_DNA"/>
</dbReference>
<feature type="domain" description="G5" evidence="4">
    <location>
        <begin position="98"/>
        <end position="178"/>
    </location>
</feature>
<dbReference type="InterPro" id="IPR007137">
    <property type="entry name" value="DUF348"/>
</dbReference>
<dbReference type="RefSeq" id="WP_090727690.1">
    <property type="nucleotide sequence ID" value="NZ_JBHTKX010000015.1"/>
</dbReference>
<dbReference type="Pfam" id="PF06725">
    <property type="entry name" value="3D"/>
    <property type="match status" value="1"/>
</dbReference>
<sequence length="342" mass="37574">MLYDRTRKILIGLAIAIPVFASISVVIVLNSGESNEPQRAALVKKRVEVMVDSHNMTVNTHAETVGEVLKQLDVSVGEQDIVEPSTMTKLSEKVKIRVTRVSENENEVIEEIPYETVTYNDPNMLIGTEEVIQEGKPGKQKVQRLLRVENGVSATEKVLKRQVINPYTPKVVAVGTATPEPVVPISDPFVTQSKVSEDPPSNTQTVNEDTPTEDNHSHSEEPKVITLEAEPVNYKFKLDDVELTAYTAGFESTGKNPGDPAFGITSSGTTVSEGRTIAVDPTIIPMGWWVYIEGVGYRKAEDTGGAIKGNIIDVYIEELEKAQQFGRKYGHTVYVIGPKQPN</sequence>
<dbReference type="PROSITE" id="PS51109">
    <property type="entry name" value="G5"/>
    <property type="match status" value="1"/>
</dbReference>
<evidence type="ECO:0000313" key="6">
    <source>
        <dbReference type="Proteomes" id="UP001597169"/>
    </source>
</evidence>
<protein>
    <submittedName>
        <fullName evidence="5">G5 domain-containing protein</fullName>
    </submittedName>
</protein>
<dbReference type="Gene3D" id="2.40.40.10">
    <property type="entry name" value="RlpA-like domain"/>
    <property type="match status" value="1"/>
</dbReference>
<dbReference type="InterPro" id="IPR036908">
    <property type="entry name" value="RlpA-like_sf"/>
</dbReference>
<accession>A0ABW3Q1U8</accession>
<dbReference type="InterPro" id="IPR010611">
    <property type="entry name" value="3D_dom"/>
</dbReference>
<dbReference type="Gene3D" id="2.20.230.10">
    <property type="entry name" value="Resuscitation-promoting factor rpfb"/>
    <property type="match status" value="1"/>
</dbReference>
<comment type="caution">
    <text evidence="5">The sequence shown here is derived from an EMBL/GenBank/DDBJ whole genome shotgun (WGS) entry which is preliminary data.</text>
</comment>
<reference evidence="6" key="1">
    <citation type="journal article" date="2019" name="Int. J. Syst. Evol. Microbiol.">
        <title>The Global Catalogue of Microorganisms (GCM) 10K type strain sequencing project: providing services to taxonomists for standard genome sequencing and annotation.</title>
        <authorList>
            <consortium name="The Broad Institute Genomics Platform"/>
            <consortium name="The Broad Institute Genome Sequencing Center for Infectious Disease"/>
            <person name="Wu L."/>
            <person name="Ma J."/>
        </authorList>
    </citation>
    <scope>NUCLEOTIDE SEQUENCE [LARGE SCALE GENOMIC DNA]</scope>
    <source>
        <strain evidence="6">CCUG 53519</strain>
    </source>
</reference>
<dbReference type="InterPro" id="IPR051933">
    <property type="entry name" value="Resuscitation_pf_RpfB"/>
</dbReference>
<dbReference type="Pfam" id="PF07501">
    <property type="entry name" value="G5"/>
    <property type="match status" value="1"/>
</dbReference>
<gene>
    <name evidence="5" type="ORF">ACFQ3J_26850</name>
</gene>
<dbReference type="Proteomes" id="UP001597169">
    <property type="component" value="Unassembled WGS sequence"/>
</dbReference>
<name>A0ABW3Q1U8_9BACL</name>
<keyword evidence="6" id="KW-1185">Reference proteome</keyword>
<feature type="compositionally biased region" description="Basic and acidic residues" evidence="2">
    <location>
        <begin position="213"/>
        <end position="223"/>
    </location>
</feature>